<proteinExistence type="inferred from homology"/>
<dbReference type="EMBL" id="KZ348253">
    <property type="protein sequence ID" value="PIO66455.1"/>
    <property type="molecule type" value="Genomic_DNA"/>
</dbReference>
<evidence type="ECO:0000256" key="1">
    <source>
        <dbReference type="ARBA" id="ARBA00009995"/>
    </source>
</evidence>
<protein>
    <recommendedName>
        <fullName evidence="2">glucuronosyltransferase</fullName>
        <ecNumber evidence="2">2.4.1.17</ecNumber>
    </recommendedName>
</protein>
<accession>A0A2G9U8E3</accession>
<keyword evidence="9" id="KW-1185">Reference proteome</keyword>
<evidence type="ECO:0000256" key="5">
    <source>
        <dbReference type="ARBA" id="ARBA00022729"/>
    </source>
</evidence>
<organism evidence="8 9">
    <name type="scientific">Teladorsagia circumcincta</name>
    <name type="common">Brown stomach worm</name>
    <name type="synonym">Ostertagia circumcincta</name>
    <dbReference type="NCBI Taxonomy" id="45464"/>
    <lineage>
        <taxon>Eukaryota</taxon>
        <taxon>Metazoa</taxon>
        <taxon>Ecdysozoa</taxon>
        <taxon>Nematoda</taxon>
        <taxon>Chromadorea</taxon>
        <taxon>Rhabditida</taxon>
        <taxon>Rhabditina</taxon>
        <taxon>Rhabditomorpha</taxon>
        <taxon>Strongyloidea</taxon>
        <taxon>Trichostrongylidae</taxon>
        <taxon>Teladorsagia</taxon>
    </lineage>
</organism>
<dbReference type="OrthoDB" id="5865374at2759"/>
<feature type="signal peptide" evidence="7">
    <location>
        <begin position="1"/>
        <end position="15"/>
    </location>
</feature>
<comment type="catalytic activity">
    <reaction evidence="6">
        <text>glucuronate acceptor + UDP-alpha-D-glucuronate = acceptor beta-D-glucuronoside + UDP + H(+)</text>
        <dbReference type="Rhea" id="RHEA:21032"/>
        <dbReference type="ChEBI" id="CHEBI:15378"/>
        <dbReference type="ChEBI" id="CHEBI:58052"/>
        <dbReference type="ChEBI" id="CHEBI:58223"/>
        <dbReference type="ChEBI" id="CHEBI:132367"/>
        <dbReference type="ChEBI" id="CHEBI:132368"/>
        <dbReference type="EC" id="2.4.1.17"/>
    </reaction>
</comment>
<name>A0A2G9U8E3_TELCI</name>
<evidence type="ECO:0000256" key="4">
    <source>
        <dbReference type="ARBA" id="ARBA00022679"/>
    </source>
</evidence>
<reference evidence="8 9" key="1">
    <citation type="submission" date="2015-09" db="EMBL/GenBank/DDBJ databases">
        <title>Draft genome of the parasitic nematode Teladorsagia circumcincta isolate WARC Sus (inbred).</title>
        <authorList>
            <person name="Mitreva M."/>
        </authorList>
    </citation>
    <scope>NUCLEOTIDE SEQUENCE [LARGE SCALE GENOMIC DNA]</scope>
    <source>
        <strain evidence="8 9">S</strain>
    </source>
</reference>
<keyword evidence="5 7" id="KW-0732">Signal</keyword>
<dbReference type="InterPro" id="IPR050271">
    <property type="entry name" value="UDP-glycosyltransferase"/>
</dbReference>
<gene>
    <name evidence="8" type="ORF">TELCIR_11830</name>
</gene>
<sequence length="241" mass="26394">MILLYLSTLVLLCDSYKILVISPKLGYSHMNFMGKIADTLVDAGHEVVTFQPIVEPALVGNGTTKSRLIQCGPFDDLMKEMSQQHDENQKNSIWTKSASDPIGVIRLAPLLASTTEKILPRLLDNKEVLQQLKDENFDVAITELFDFLGIGVLEAIGLKNIIGAHSAILMEGTSLALGVPMLPSYVPAFFGVTNDSTDIWTRAMNLAFTYASWYFQTTIADAADQVMKAKLGPNATPVWVG</sequence>
<keyword evidence="3" id="KW-0328">Glycosyltransferase</keyword>
<comment type="similarity">
    <text evidence="1">Belongs to the UDP-glycosyltransferase family.</text>
</comment>
<dbReference type="PANTHER" id="PTHR48043:SF150">
    <property type="entry name" value="GLUCURONOSYLTRANSFERASE"/>
    <property type="match status" value="1"/>
</dbReference>
<dbReference type="EC" id="2.4.1.17" evidence="2"/>
<dbReference type="PANTHER" id="PTHR48043">
    <property type="entry name" value="EG:EG0003.4 PROTEIN-RELATED"/>
    <property type="match status" value="1"/>
</dbReference>
<dbReference type="GO" id="GO:0015020">
    <property type="term" value="F:glucuronosyltransferase activity"/>
    <property type="evidence" value="ECO:0007669"/>
    <property type="project" value="UniProtKB-EC"/>
</dbReference>
<evidence type="ECO:0000256" key="2">
    <source>
        <dbReference type="ARBA" id="ARBA00012544"/>
    </source>
</evidence>
<evidence type="ECO:0000313" key="8">
    <source>
        <dbReference type="EMBL" id="PIO66455.1"/>
    </source>
</evidence>
<dbReference type="InterPro" id="IPR002213">
    <property type="entry name" value="UDP_glucos_trans"/>
</dbReference>
<dbReference type="Pfam" id="PF00201">
    <property type="entry name" value="UDPGT"/>
    <property type="match status" value="1"/>
</dbReference>
<dbReference type="Proteomes" id="UP000230423">
    <property type="component" value="Unassembled WGS sequence"/>
</dbReference>
<dbReference type="AlphaFoldDB" id="A0A2G9U8E3"/>
<evidence type="ECO:0000256" key="3">
    <source>
        <dbReference type="ARBA" id="ARBA00022676"/>
    </source>
</evidence>
<dbReference type="SUPFAM" id="SSF53756">
    <property type="entry name" value="UDP-Glycosyltransferase/glycogen phosphorylase"/>
    <property type="match status" value="1"/>
</dbReference>
<keyword evidence="4" id="KW-0808">Transferase</keyword>
<evidence type="ECO:0000256" key="6">
    <source>
        <dbReference type="ARBA" id="ARBA00047475"/>
    </source>
</evidence>
<evidence type="ECO:0000313" key="9">
    <source>
        <dbReference type="Proteomes" id="UP000230423"/>
    </source>
</evidence>
<evidence type="ECO:0000256" key="7">
    <source>
        <dbReference type="SAM" id="SignalP"/>
    </source>
</evidence>
<feature type="chain" id="PRO_5013883548" description="glucuronosyltransferase" evidence="7">
    <location>
        <begin position="16"/>
        <end position="241"/>
    </location>
</feature>